<feature type="compositionally biased region" description="Basic and acidic residues" evidence="1">
    <location>
        <begin position="305"/>
        <end position="318"/>
    </location>
</feature>
<keyword evidence="5" id="KW-1185">Reference proteome</keyword>
<feature type="signal peptide" evidence="3">
    <location>
        <begin position="1"/>
        <end position="24"/>
    </location>
</feature>
<dbReference type="AlphaFoldDB" id="A0A507AWW5"/>
<feature type="compositionally biased region" description="Basic and acidic residues" evidence="1">
    <location>
        <begin position="392"/>
        <end position="404"/>
    </location>
</feature>
<feature type="chain" id="PRO_5021325497" evidence="3">
    <location>
        <begin position="25"/>
        <end position="404"/>
    </location>
</feature>
<evidence type="ECO:0000256" key="1">
    <source>
        <dbReference type="SAM" id="MobiDB-lite"/>
    </source>
</evidence>
<keyword evidence="2" id="KW-0812">Transmembrane</keyword>
<gene>
    <name evidence="4" type="ORF">E0L32_009510</name>
</gene>
<protein>
    <submittedName>
        <fullName evidence="4">Uncharacterized protein</fullName>
    </submittedName>
</protein>
<dbReference type="EMBL" id="SKBQ01000069">
    <property type="protein sequence ID" value="TPX09318.1"/>
    <property type="molecule type" value="Genomic_DNA"/>
</dbReference>
<evidence type="ECO:0000256" key="2">
    <source>
        <dbReference type="SAM" id="Phobius"/>
    </source>
</evidence>
<dbReference type="InterPro" id="IPR028000">
    <property type="entry name" value="Pma1"/>
</dbReference>
<feature type="compositionally biased region" description="Polar residues" evidence="1">
    <location>
        <begin position="83"/>
        <end position="94"/>
    </location>
</feature>
<feature type="compositionally biased region" description="Basic and acidic residues" evidence="1">
    <location>
        <begin position="362"/>
        <end position="371"/>
    </location>
</feature>
<dbReference type="Pfam" id="PF14610">
    <property type="entry name" value="Psg1"/>
    <property type="match status" value="1"/>
</dbReference>
<comment type="caution">
    <text evidence="4">The sequence shown here is derived from an EMBL/GenBank/DDBJ whole genome shotgun (WGS) entry which is preliminary data.</text>
</comment>
<name>A0A507AWW5_9PEZI</name>
<accession>A0A507AWW5</accession>
<dbReference type="InParanoid" id="A0A507AWW5"/>
<feature type="compositionally biased region" description="Low complexity" evidence="1">
    <location>
        <begin position="372"/>
        <end position="386"/>
    </location>
</feature>
<evidence type="ECO:0000313" key="5">
    <source>
        <dbReference type="Proteomes" id="UP000319257"/>
    </source>
</evidence>
<keyword evidence="3" id="KW-0732">Signal</keyword>
<reference evidence="4 5" key="1">
    <citation type="submission" date="2019-06" db="EMBL/GenBank/DDBJ databases">
        <title>Draft genome sequence of the filamentous fungus Phialemoniopsis curvata isolated from diesel fuel.</title>
        <authorList>
            <person name="Varaljay V.A."/>
            <person name="Lyon W.J."/>
            <person name="Crouch A.L."/>
            <person name="Drake C.E."/>
            <person name="Hollomon J.M."/>
            <person name="Nadeau L.J."/>
            <person name="Nunn H.S."/>
            <person name="Stevenson B.S."/>
            <person name="Bojanowski C.L."/>
            <person name="Crookes-Goodson W.J."/>
        </authorList>
    </citation>
    <scope>NUCLEOTIDE SEQUENCE [LARGE SCALE GENOMIC DNA]</scope>
    <source>
        <strain evidence="4 5">D216</strain>
    </source>
</reference>
<sequence length="404" mass="42754">MHASPSLKAAGALAAALLLGTASAAPRIAVPTLAPRADPTDLWVTVDESGKPVTVTPVLTTISGTPTVVSAAPHEITGTVFTQTDNGNVRTSTGDAPPPEATGKDGSGVFPVCKNVDGANAPFCQPEKGDTLTPGKTYYVTWDPKFFNGTNTTVVVTGSYINDTTGAILSQAFSSDKMAAGWGFYAWSVDKAIMQGGNPTNVTLVINALSPGSQAMNPFAGPTVRVANPEPYRQPPPKAPTGPALYIGLPTILGFVALCLIGTCIWNRKTRRISLGNIMSRSRHGYGAGKSRAQRLGLRSNRKNNNKDQSIHLMEREVGNGNGSGGPRYRDEDMHAAPAQHDDWDLPRRDSDALGSLAGTPTEDRHMDFRRPGAGAAAAAPQIPAQNTGNAFRDEMNRQQRERE</sequence>
<feature type="region of interest" description="Disordered" evidence="1">
    <location>
        <begin position="281"/>
        <end position="404"/>
    </location>
</feature>
<organism evidence="4 5">
    <name type="scientific">Thyridium curvatum</name>
    <dbReference type="NCBI Taxonomy" id="1093900"/>
    <lineage>
        <taxon>Eukaryota</taxon>
        <taxon>Fungi</taxon>
        <taxon>Dikarya</taxon>
        <taxon>Ascomycota</taxon>
        <taxon>Pezizomycotina</taxon>
        <taxon>Sordariomycetes</taxon>
        <taxon>Sordariomycetidae</taxon>
        <taxon>Thyridiales</taxon>
        <taxon>Thyridiaceae</taxon>
        <taxon>Thyridium</taxon>
    </lineage>
</organism>
<dbReference type="Proteomes" id="UP000319257">
    <property type="component" value="Unassembled WGS sequence"/>
</dbReference>
<dbReference type="RefSeq" id="XP_030991029.1">
    <property type="nucleotide sequence ID" value="XM_031144483.1"/>
</dbReference>
<dbReference type="GeneID" id="41976957"/>
<feature type="region of interest" description="Disordered" evidence="1">
    <location>
        <begin position="83"/>
        <end position="106"/>
    </location>
</feature>
<dbReference type="OrthoDB" id="4084551at2759"/>
<evidence type="ECO:0000313" key="4">
    <source>
        <dbReference type="EMBL" id="TPX09318.1"/>
    </source>
</evidence>
<feature type="compositionally biased region" description="Basic and acidic residues" evidence="1">
    <location>
        <begin position="328"/>
        <end position="352"/>
    </location>
</feature>
<keyword evidence="2" id="KW-1133">Transmembrane helix</keyword>
<evidence type="ECO:0000256" key="3">
    <source>
        <dbReference type="SAM" id="SignalP"/>
    </source>
</evidence>
<proteinExistence type="predicted"/>
<feature type="transmembrane region" description="Helical" evidence="2">
    <location>
        <begin position="244"/>
        <end position="266"/>
    </location>
</feature>
<keyword evidence="2" id="KW-0472">Membrane</keyword>